<accession>A0A9P6KCJ8</accession>
<evidence type="ECO:0000256" key="3">
    <source>
        <dbReference type="ARBA" id="ARBA00022692"/>
    </source>
</evidence>
<sequence>MAGAFGGVLAWAISQMDDVLGLHGWQWIFILEGLPTVLLCFVSYVYLPDYPQTARFLSEDERDLAVKRLLIDAGPATETEFSWKQFRDVFKDWKVYMHMMPYILTMTPLYSLALFLPSLVRGFNFDPVTSQLMTAPAYAVACVCTLLAAISSDRRRERGFHYAIPILLGVVGFTLLVVLESHSTSVRYVGLTIAVSGVFSAVPAMVAWISSNFGGHTKRAVATGVIISFGNCGGLISGYVYRDNQFKRGHIICLAMLAAAFLFILLLKFLYIRENRRRKNLSPEEYAKESQGEELCDWHPGFVYIS</sequence>
<dbReference type="EMBL" id="JAABOA010002418">
    <property type="protein sequence ID" value="KAF9579896.1"/>
    <property type="molecule type" value="Genomic_DNA"/>
</dbReference>
<dbReference type="Proteomes" id="UP000780801">
    <property type="component" value="Unassembled WGS sequence"/>
</dbReference>
<dbReference type="AlphaFoldDB" id="A0A9P6KCJ8"/>
<comment type="subcellular location">
    <subcellularLocation>
        <location evidence="1">Membrane</location>
        <topology evidence="1">Multi-pass membrane protein</topology>
    </subcellularLocation>
</comment>
<evidence type="ECO:0000259" key="7">
    <source>
        <dbReference type="PROSITE" id="PS50850"/>
    </source>
</evidence>
<keyword evidence="3 6" id="KW-0812">Transmembrane</keyword>
<evidence type="ECO:0000313" key="9">
    <source>
        <dbReference type="Proteomes" id="UP000780801"/>
    </source>
</evidence>
<evidence type="ECO:0000256" key="1">
    <source>
        <dbReference type="ARBA" id="ARBA00004141"/>
    </source>
</evidence>
<reference evidence="8" key="1">
    <citation type="journal article" date="2020" name="Fungal Divers.">
        <title>Resolving the Mortierellaceae phylogeny through synthesis of multi-gene phylogenetics and phylogenomics.</title>
        <authorList>
            <person name="Vandepol N."/>
            <person name="Liber J."/>
            <person name="Desiro A."/>
            <person name="Na H."/>
            <person name="Kennedy M."/>
            <person name="Barry K."/>
            <person name="Grigoriev I.V."/>
            <person name="Miller A.N."/>
            <person name="O'Donnell K."/>
            <person name="Stajich J.E."/>
            <person name="Bonito G."/>
        </authorList>
    </citation>
    <scope>NUCLEOTIDE SEQUENCE</scope>
    <source>
        <strain evidence="8">KOD1015</strain>
    </source>
</reference>
<dbReference type="SUPFAM" id="SSF103473">
    <property type="entry name" value="MFS general substrate transporter"/>
    <property type="match status" value="1"/>
</dbReference>
<dbReference type="PANTHER" id="PTHR43791">
    <property type="entry name" value="PERMEASE-RELATED"/>
    <property type="match status" value="1"/>
</dbReference>
<evidence type="ECO:0000256" key="2">
    <source>
        <dbReference type="ARBA" id="ARBA00022448"/>
    </source>
</evidence>
<dbReference type="InterPro" id="IPR036259">
    <property type="entry name" value="MFS_trans_sf"/>
</dbReference>
<feature type="transmembrane region" description="Helical" evidence="6">
    <location>
        <begin position="185"/>
        <end position="209"/>
    </location>
</feature>
<feature type="transmembrane region" description="Helical" evidence="6">
    <location>
        <begin position="26"/>
        <end position="47"/>
    </location>
</feature>
<proteinExistence type="predicted"/>
<dbReference type="PROSITE" id="PS50850">
    <property type="entry name" value="MFS"/>
    <property type="match status" value="1"/>
</dbReference>
<gene>
    <name evidence="8" type="ORF">BGW38_003662</name>
</gene>
<evidence type="ECO:0000256" key="4">
    <source>
        <dbReference type="ARBA" id="ARBA00022989"/>
    </source>
</evidence>
<keyword evidence="2" id="KW-0813">Transport</keyword>
<dbReference type="Gene3D" id="1.20.1250.20">
    <property type="entry name" value="MFS general substrate transporter like domains"/>
    <property type="match status" value="1"/>
</dbReference>
<protein>
    <recommendedName>
        <fullName evidence="7">Major facilitator superfamily (MFS) profile domain-containing protein</fullName>
    </recommendedName>
</protein>
<dbReference type="FunFam" id="1.20.1250.20:FF:000013">
    <property type="entry name" value="MFS general substrate transporter"/>
    <property type="match status" value="1"/>
</dbReference>
<feature type="transmembrane region" description="Helical" evidence="6">
    <location>
        <begin position="221"/>
        <end position="242"/>
    </location>
</feature>
<keyword evidence="5 6" id="KW-0472">Membrane</keyword>
<dbReference type="GO" id="GO:0022857">
    <property type="term" value="F:transmembrane transporter activity"/>
    <property type="evidence" value="ECO:0007669"/>
    <property type="project" value="InterPro"/>
</dbReference>
<dbReference type="Pfam" id="PF07690">
    <property type="entry name" value="MFS_1"/>
    <property type="match status" value="1"/>
</dbReference>
<feature type="transmembrane region" description="Helical" evidence="6">
    <location>
        <begin position="100"/>
        <end position="120"/>
    </location>
</feature>
<dbReference type="InterPro" id="IPR020846">
    <property type="entry name" value="MFS_dom"/>
</dbReference>
<evidence type="ECO:0000313" key="8">
    <source>
        <dbReference type="EMBL" id="KAF9579896.1"/>
    </source>
</evidence>
<feature type="transmembrane region" description="Helical" evidence="6">
    <location>
        <begin position="248"/>
        <end position="271"/>
    </location>
</feature>
<feature type="domain" description="Major facilitator superfamily (MFS) profile" evidence="7">
    <location>
        <begin position="1"/>
        <end position="276"/>
    </location>
</feature>
<dbReference type="PANTHER" id="PTHR43791:SF36">
    <property type="entry name" value="TRANSPORTER, PUTATIVE (AFU_ORTHOLOGUE AFUA_6G08340)-RELATED"/>
    <property type="match status" value="1"/>
</dbReference>
<feature type="transmembrane region" description="Helical" evidence="6">
    <location>
        <begin position="132"/>
        <end position="150"/>
    </location>
</feature>
<keyword evidence="4 6" id="KW-1133">Transmembrane helix</keyword>
<evidence type="ECO:0000256" key="5">
    <source>
        <dbReference type="ARBA" id="ARBA00023136"/>
    </source>
</evidence>
<feature type="transmembrane region" description="Helical" evidence="6">
    <location>
        <begin position="162"/>
        <end position="179"/>
    </location>
</feature>
<name>A0A9P6KCJ8_9FUNG</name>
<dbReference type="InterPro" id="IPR011701">
    <property type="entry name" value="MFS"/>
</dbReference>
<dbReference type="OrthoDB" id="2985014at2759"/>
<organism evidence="8 9">
    <name type="scientific">Lunasporangiospora selenospora</name>
    <dbReference type="NCBI Taxonomy" id="979761"/>
    <lineage>
        <taxon>Eukaryota</taxon>
        <taxon>Fungi</taxon>
        <taxon>Fungi incertae sedis</taxon>
        <taxon>Mucoromycota</taxon>
        <taxon>Mortierellomycotina</taxon>
        <taxon>Mortierellomycetes</taxon>
        <taxon>Mortierellales</taxon>
        <taxon>Mortierellaceae</taxon>
        <taxon>Lunasporangiospora</taxon>
    </lineage>
</organism>
<dbReference type="GO" id="GO:0016020">
    <property type="term" value="C:membrane"/>
    <property type="evidence" value="ECO:0007669"/>
    <property type="project" value="UniProtKB-SubCell"/>
</dbReference>
<evidence type="ECO:0000256" key="6">
    <source>
        <dbReference type="SAM" id="Phobius"/>
    </source>
</evidence>
<comment type="caution">
    <text evidence="8">The sequence shown here is derived from an EMBL/GenBank/DDBJ whole genome shotgun (WGS) entry which is preliminary data.</text>
</comment>
<keyword evidence="9" id="KW-1185">Reference proteome</keyword>